<dbReference type="PROSITE" id="PS51910">
    <property type="entry name" value="GH18_2"/>
    <property type="match status" value="1"/>
</dbReference>
<dbReference type="SUPFAM" id="SSF51445">
    <property type="entry name" value="(Trans)glycosidases"/>
    <property type="match status" value="1"/>
</dbReference>
<dbReference type="PANTHER" id="PTHR11177:SF397">
    <property type="entry name" value="CHITINASE"/>
    <property type="match status" value="1"/>
</dbReference>
<dbReference type="SUPFAM" id="SSF57016">
    <property type="entry name" value="Plant lectins/antimicrobial peptides"/>
    <property type="match status" value="1"/>
</dbReference>
<dbReference type="EC" id="3.2.1.14" evidence="4"/>
<protein>
    <recommendedName>
        <fullName evidence="4">chitinase</fullName>
        <ecNumber evidence="4">3.2.1.14</ecNumber>
    </recommendedName>
</protein>
<dbReference type="Gene3D" id="3.20.20.80">
    <property type="entry name" value="Glycosidases"/>
    <property type="match status" value="1"/>
</dbReference>
<comment type="catalytic activity">
    <reaction evidence="1">
        <text>Random endo-hydrolysis of N-acetyl-beta-D-glucosaminide (1-&gt;4)-beta-linkages in chitin and chitodextrins.</text>
        <dbReference type="EC" id="3.2.1.14"/>
    </reaction>
</comment>
<keyword evidence="5" id="KW-0964">Secreted</keyword>
<evidence type="ECO:0000256" key="2">
    <source>
        <dbReference type="ARBA" id="ARBA00004613"/>
    </source>
</evidence>
<dbReference type="InterPro" id="IPR036861">
    <property type="entry name" value="Endochitinase-like_sf"/>
</dbReference>
<feature type="disulfide bond" evidence="12">
    <location>
        <begin position="124"/>
        <end position="128"/>
    </location>
</feature>
<feature type="region of interest" description="Disordered" evidence="14">
    <location>
        <begin position="1363"/>
        <end position="1387"/>
    </location>
</feature>
<dbReference type="Pfam" id="PF00704">
    <property type="entry name" value="Glyco_hydro_18"/>
    <property type="match status" value="1"/>
</dbReference>
<evidence type="ECO:0000256" key="14">
    <source>
        <dbReference type="SAM" id="MobiDB-lite"/>
    </source>
</evidence>
<evidence type="ECO:0000256" key="11">
    <source>
        <dbReference type="ARBA" id="ARBA00023326"/>
    </source>
</evidence>
<dbReference type="InterPro" id="IPR001002">
    <property type="entry name" value="Chitin-bd_1"/>
</dbReference>
<dbReference type="PROSITE" id="PS00026">
    <property type="entry name" value="CHIT_BIND_I_1"/>
    <property type="match status" value="1"/>
</dbReference>
<dbReference type="SMART" id="SM00270">
    <property type="entry name" value="ChtBD1"/>
    <property type="match status" value="2"/>
</dbReference>
<name>A0ABR2VEV8_9PEZI</name>
<keyword evidence="10 13" id="KW-0326">Glycosidase</keyword>
<keyword evidence="9" id="KW-0119">Carbohydrate metabolism</keyword>
<feature type="signal peptide" evidence="15">
    <location>
        <begin position="1"/>
        <end position="40"/>
    </location>
</feature>
<dbReference type="InterPro" id="IPR017853">
    <property type="entry name" value="GH"/>
</dbReference>
<feature type="domain" description="GH18" evidence="17">
    <location>
        <begin position="188"/>
        <end position="557"/>
    </location>
</feature>
<feature type="disulfide bond" evidence="12">
    <location>
        <begin position="145"/>
        <end position="157"/>
    </location>
</feature>
<feature type="disulfide bond" evidence="12">
    <location>
        <begin position="106"/>
        <end position="120"/>
    </location>
</feature>
<evidence type="ECO:0000256" key="13">
    <source>
        <dbReference type="RuleBase" id="RU000489"/>
    </source>
</evidence>
<evidence type="ECO:0000256" key="6">
    <source>
        <dbReference type="ARBA" id="ARBA00022669"/>
    </source>
</evidence>
<dbReference type="InterPro" id="IPR011583">
    <property type="entry name" value="Chitinase_II/V-like_cat"/>
</dbReference>
<feature type="disulfide bond" evidence="12">
    <location>
        <begin position="101"/>
        <end position="113"/>
    </location>
</feature>
<feature type="chain" id="PRO_5045122952" description="chitinase" evidence="15">
    <location>
        <begin position="41"/>
        <end position="1790"/>
    </location>
</feature>
<keyword evidence="8" id="KW-0146">Chitin degradation</keyword>
<dbReference type="Pfam" id="PF00187">
    <property type="entry name" value="Chitin_bind_1"/>
    <property type="match status" value="1"/>
</dbReference>
<evidence type="ECO:0000259" key="17">
    <source>
        <dbReference type="PROSITE" id="PS51910"/>
    </source>
</evidence>
<dbReference type="SMART" id="SM00636">
    <property type="entry name" value="Glyco_18"/>
    <property type="match status" value="1"/>
</dbReference>
<reference evidence="18 19" key="1">
    <citation type="journal article" date="2024" name="J. Plant Pathol.">
        <title>Sequence and assembly of the genome of Seiridium unicorne, isolate CBS 538.82, causal agent of cypress canker disease.</title>
        <authorList>
            <person name="Scali E."/>
            <person name="Rocca G.D."/>
            <person name="Danti R."/>
            <person name="Garbelotto M."/>
            <person name="Barberini S."/>
            <person name="Baroncelli R."/>
            <person name="Emiliani G."/>
        </authorList>
    </citation>
    <scope>NUCLEOTIDE SEQUENCE [LARGE SCALE GENOMIC DNA]</scope>
    <source>
        <strain evidence="18 19">BM-138-508</strain>
    </source>
</reference>
<comment type="caution">
    <text evidence="18">The sequence shown here is derived from an EMBL/GenBank/DDBJ whole genome shotgun (WGS) entry which is preliminary data.</text>
</comment>
<dbReference type="Gene3D" id="3.10.50.10">
    <property type="match status" value="1"/>
</dbReference>
<dbReference type="InterPro" id="IPR018371">
    <property type="entry name" value="Chitin-binding_1_CS"/>
</dbReference>
<dbReference type="SUPFAM" id="SSF54556">
    <property type="entry name" value="Chitinase insertion domain"/>
    <property type="match status" value="1"/>
</dbReference>
<evidence type="ECO:0000256" key="5">
    <source>
        <dbReference type="ARBA" id="ARBA00022525"/>
    </source>
</evidence>
<evidence type="ECO:0000256" key="10">
    <source>
        <dbReference type="ARBA" id="ARBA00023295"/>
    </source>
</evidence>
<evidence type="ECO:0000256" key="7">
    <source>
        <dbReference type="ARBA" id="ARBA00022801"/>
    </source>
</evidence>
<evidence type="ECO:0000313" key="19">
    <source>
        <dbReference type="Proteomes" id="UP001408356"/>
    </source>
</evidence>
<evidence type="ECO:0000259" key="16">
    <source>
        <dbReference type="PROSITE" id="PS50941"/>
    </source>
</evidence>
<dbReference type="Proteomes" id="UP001408356">
    <property type="component" value="Unassembled WGS sequence"/>
</dbReference>
<feature type="domain" description="Chitin-binding type-1" evidence="16">
    <location>
        <begin position="92"/>
        <end position="130"/>
    </location>
</feature>
<evidence type="ECO:0000256" key="1">
    <source>
        <dbReference type="ARBA" id="ARBA00000822"/>
    </source>
</evidence>
<accession>A0ABR2VEV8</accession>
<dbReference type="EMBL" id="JARVKF010000019">
    <property type="protein sequence ID" value="KAK9425356.1"/>
    <property type="molecule type" value="Genomic_DNA"/>
</dbReference>
<evidence type="ECO:0000256" key="9">
    <source>
        <dbReference type="ARBA" id="ARBA00023277"/>
    </source>
</evidence>
<dbReference type="InterPro" id="IPR001579">
    <property type="entry name" value="Glyco_hydro_18_chit_AS"/>
</dbReference>
<feature type="compositionally biased region" description="Polar residues" evidence="14">
    <location>
        <begin position="1372"/>
        <end position="1382"/>
    </location>
</feature>
<keyword evidence="19" id="KW-1185">Reference proteome</keyword>
<organism evidence="18 19">
    <name type="scientific">Seiridium unicorne</name>
    <dbReference type="NCBI Taxonomy" id="138068"/>
    <lineage>
        <taxon>Eukaryota</taxon>
        <taxon>Fungi</taxon>
        <taxon>Dikarya</taxon>
        <taxon>Ascomycota</taxon>
        <taxon>Pezizomycotina</taxon>
        <taxon>Sordariomycetes</taxon>
        <taxon>Xylariomycetidae</taxon>
        <taxon>Amphisphaeriales</taxon>
        <taxon>Sporocadaceae</taxon>
        <taxon>Seiridium</taxon>
    </lineage>
</organism>
<dbReference type="InterPro" id="IPR001223">
    <property type="entry name" value="Glyco_hydro18_cat"/>
</dbReference>
<keyword evidence="11" id="KW-0624">Polysaccharide degradation</keyword>
<evidence type="ECO:0000256" key="15">
    <source>
        <dbReference type="SAM" id="SignalP"/>
    </source>
</evidence>
<evidence type="ECO:0000256" key="3">
    <source>
        <dbReference type="ARBA" id="ARBA00008682"/>
    </source>
</evidence>
<dbReference type="InterPro" id="IPR029070">
    <property type="entry name" value="Chitinase_insertion_sf"/>
</dbReference>
<dbReference type="CDD" id="cd00035">
    <property type="entry name" value="ChtBD1"/>
    <property type="match status" value="1"/>
</dbReference>
<feature type="region of interest" description="Disordered" evidence="14">
    <location>
        <begin position="785"/>
        <end position="807"/>
    </location>
</feature>
<sequence>MSRTTPWLRFRSGFRAASRDTSFTTLILLLVLIHISTTNAAGPEIGLGRTGGQDEPAELTRRAMPLSLSLDDNVQDGSPSPFNLFGRATDDDHTCAEGRPCKNGACCGISGVCGYGPSYCGFGCSSNCDAKAECGQYSADGETTCPLNVCCSQYGFCGSTEEFCDPGSGCQSNCGIPKSPGSGGNVRSQVIGYYESWRADSESCGTLKPSQIPASALNILNFAFAYISPETLDIVPMVGEDGSSLSNEDAGTLYHKVTAAKMRNSKLGVWLAIGGWTFSDNGTQFQPVFGDIAANSIARSTFARNLAQFMLEYGFDGVDIDWEYPGAPDRGGSDRDIDNFPLMLAAIRDAFNNYGKGKWGISITTPSSYWYLRWFDLPAIAEHVNFINLMSYDLHGIWDKTNEIGQQILAHTNLTEVDKALELFWRNDISPSLINLGIAFYGRSYTLADASCYTPGCAFASAGSKGECTKTAGYLSYREIMDKVSDAGGAVNEVWDEVAGVKMLVYDSNHWISYDDSTTFQQKVDFANERGLAGLMVWAIDQDDDGFNALKALTHKDIDPQFDEDSLIDDFDISKCEYMDCNDECLSGWKEMTRLNLNQDGQGCKGAGKNSKQRPFCCQPWGAPDPETCHWTKCGQACGEGEITLALDDYGGGGHCNVNRKSFCCPASAAQKAVESCEWKGGTTCPGDKPQKLTYSGVSSLCCPEKPKFKSCNWQGTAGFCNQANCPVDQITVAQSSWSTPGNSNGCWFGGKKSFCCDSPVGGASGGTLPVGLDRLFPEYDEIPSEDEPTWAEAQESSSEEGEIAGNLLDPNENSFAWVVMVGPPNSVQSLDRRDGSFLETFNCPDPDPSDYNTQTFHAVCMADSENHDCEDLLLGGGAYGTLARLPEDCGPDEWVRVVSFQQTNTLGVPPHLAKRMTNFSNVYEIKYDYKIRDIANDEILVRIDSSSHKNYWHDVVASEIEKRDVVDSRNYTLELPVRDWREPHYDWFRRHEARLQQDQQINEKRGAGSLSWWRKLFDGFIAGGTTLAGQGVNYRFEQTLYEATVSCPPTFDASIKVDAVGGLVADLDWGVSLIGKVKDTEFEQAYAFFRLNSLDVNAQLGIKGSAQFTLESPEAQLLTNFAPWGGSFNIKGLVTIGPFMDVTAQIDSIATISGDFSTAVTMSGPEDGHPLAWGYPSGVSDDPDDKSVSSHIYAADTLMNPSYEVSVAAQGSVSLTLTPSVAFKIQVDINGILETDTHIRAAMPNRMVLGVGTDDDCKGLMYEVSYEQKFDIITNAPILGWEKKTQNVYQHAVSLLPPKCYAFSADENKRGSEHLRLHPRDDDDEDEPIVGPLFPDPKGRAVVCARDTFLETGPCGDIFDSDGNEVDPECNDSNSGSTASSIAEPRSLSYLDPRDTAIKLRPEYINHQRWFERRSRIEKRFSTKARFNLCNTSRPAKPVITVDGLSFPSSGDLVREIENGDFFTTYAPHDKTDMLDYEFGVQSTPDSDETSKYNAEHVLEFQTIQRFLEAYTTRMQARSVTFPNRASTDFQDTKKFVKDSWIKGQQWDFCMHIKFWLDTIPLQADWYDGQVYPTSSGGKGPLGATIMKTLPHRNKYYHEMTILDLDTNSVKEAAWNDAVEDVRTVGACIAKDNYAKALCAMRKVLFTIRYLQLVQDTLITQVNRVVDYLDAMEDAAAAFDDDDYVTGGYTRLGISRYWKKWMYDHSAVTGIKLAALLNENLEDLKEKIENIQNGNGGAAGGGTTTGAGQLNPEIQRQLTALENGYASIGQWSYDDWPNPFLQWANEPNL</sequence>
<keyword evidence="6 12" id="KW-0147">Chitin-binding</keyword>
<evidence type="ECO:0000256" key="8">
    <source>
        <dbReference type="ARBA" id="ARBA00023024"/>
    </source>
</evidence>
<keyword evidence="15" id="KW-0732">Signal</keyword>
<evidence type="ECO:0000256" key="4">
    <source>
        <dbReference type="ARBA" id="ARBA00012729"/>
    </source>
</evidence>
<feature type="domain" description="Chitin-binding type-1" evidence="16">
    <location>
        <begin position="131"/>
        <end position="176"/>
    </location>
</feature>
<feature type="disulfide bond" evidence="12">
    <location>
        <begin position="170"/>
        <end position="174"/>
    </location>
</feature>
<comment type="similarity">
    <text evidence="3">Belongs to the glycosyl hydrolase 18 family. Chitinase class V subfamily.</text>
</comment>
<dbReference type="InterPro" id="IPR050314">
    <property type="entry name" value="Glycosyl_Hydrlase_18"/>
</dbReference>
<dbReference type="PROSITE" id="PS50941">
    <property type="entry name" value="CHIT_BIND_I_2"/>
    <property type="match status" value="2"/>
</dbReference>
<feature type="disulfide bond" evidence="12">
    <location>
        <begin position="150"/>
        <end position="164"/>
    </location>
</feature>
<keyword evidence="12" id="KW-1015">Disulfide bond</keyword>
<comment type="subcellular location">
    <subcellularLocation>
        <location evidence="2">Secreted</location>
    </subcellularLocation>
</comment>
<evidence type="ECO:0000256" key="12">
    <source>
        <dbReference type="PROSITE-ProRule" id="PRU00261"/>
    </source>
</evidence>
<dbReference type="PROSITE" id="PS01095">
    <property type="entry name" value="GH18_1"/>
    <property type="match status" value="1"/>
</dbReference>
<dbReference type="PANTHER" id="PTHR11177">
    <property type="entry name" value="CHITINASE"/>
    <property type="match status" value="1"/>
</dbReference>
<dbReference type="Gene3D" id="3.30.60.10">
    <property type="entry name" value="Endochitinase-like"/>
    <property type="match status" value="1"/>
</dbReference>
<keyword evidence="7 13" id="KW-0378">Hydrolase</keyword>
<gene>
    <name evidence="18" type="ORF">SUNI508_13092</name>
</gene>
<proteinExistence type="inferred from homology"/>
<comment type="caution">
    <text evidence="12">Lacks conserved residue(s) required for the propagation of feature annotation.</text>
</comment>
<evidence type="ECO:0000313" key="18">
    <source>
        <dbReference type="EMBL" id="KAK9425356.1"/>
    </source>
</evidence>